<organism evidence="6 7">
    <name type="scientific">Erythrobacter crassostreae</name>
    <dbReference type="NCBI Taxonomy" id="2828328"/>
    <lineage>
        <taxon>Bacteria</taxon>
        <taxon>Pseudomonadati</taxon>
        <taxon>Pseudomonadota</taxon>
        <taxon>Alphaproteobacteria</taxon>
        <taxon>Sphingomonadales</taxon>
        <taxon>Erythrobacteraceae</taxon>
        <taxon>Erythrobacter/Porphyrobacter group</taxon>
        <taxon>Erythrobacter</taxon>
    </lineage>
</organism>
<evidence type="ECO:0000256" key="2">
    <source>
        <dbReference type="ARBA" id="ARBA00023125"/>
    </source>
</evidence>
<dbReference type="InterPro" id="IPR011075">
    <property type="entry name" value="TetR_C"/>
</dbReference>
<reference evidence="6" key="1">
    <citation type="submission" date="2021-04" db="EMBL/GenBank/DDBJ databases">
        <authorList>
            <person name="Pira H."/>
            <person name="Risdian C."/>
            <person name="Wink J."/>
        </authorList>
    </citation>
    <scope>NUCLEOTIDE SEQUENCE</scope>
    <source>
        <strain evidence="6">WH158</strain>
    </source>
</reference>
<keyword evidence="3" id="KW-0804">Transcription</keyword>
<protein>
    <submittedName>
        <fullName evidence="6">TetR/AcrR family transcriptional regulator</fullName>
    </submittedName>
</protein>
<dbReference type="PANTHER" id="PTHR47506:SF3">
    <property type="entry name" value="HTH-TYPE TRANSCRIPTIONAL REGULATOR LMRA"/>
    <property type="match status" value="1"/>
</dbReference>
<gene>
    <name evidence="6" type="ORF">KCG46_04695</name>
</gene>
<proteinExistence type="predicted"/>
<keyword evidence="2 4" id="KW-0238">DNA-binding</keyword>
<dbReference type="PROSITE" id="PS01081">
    <property type="entry name" value="HTH_TETR_1"/>
    <property type="match status" value="1"/>
</dbReference>
<evidence type="ECO:0000256" key="1">
    <source>
        <dbReference type="ARBA" id="ARBA00023015"/>
    </source>
</evidence>
<evidence type="ECO:0000256" key="3">
    <source>
        <dbReference type="ARBA" id="ARBA00023163"/>
    </source>
</evidence>
<keyword evidence="1" id="KW-0805">Transcription regulation</keyword>
<dbReference type="RefSeq" id="WP_218404142.1">
    <property type="nucleotide sequence ID" value="NZ_JAGSPC010000001.1"/>
</dbReference>
<dbReference type="Proteomes" id="UP001138681">
    <property type="component" value="Unassembled WGS sequence"/>
</dbReference>
<dbReference type="GO" id="GO:0003677">
    <property type="term" value="F:DNA binding"/>
    <property type="evidence" value="ECO:0007669"/>
    <property type="project" value="UniProtKB-UniRule"/>
</dbReference>
<dbReference type="PROSITE" id="PS50977">
    <property type="entry name" value="HTH_TETR_2"/>
    <property type="match status" value="1"/>
</dbReference>
<evidence type="ECO:0000256" key="4">
    <source>
        <dbReference type="PROSITE-ProRule" id="PRU00335"/>
    </source>
</evidence>
<accession>A0A9X1JNY6</accession>
<feature type="domain" description="HTH tetR-type" evidence="5">
    <location>
        <begin position="11"/>
        <end position="71"/>
    </location>
</feature>
<dbReference type="PANTHER" id="PTHR47506">
    <property type="entry name" value="TRANSCRIPTIONAL REGULATORY PROTEIN"/>
    <property type="match status" value="1"/>
</dbReference>
<sequence length="213" mass="23248">MDFAALPTKGERTRAHIVATAANLFWRRSFHGVSVDLVADAAQVNKATIYRYFADKGDLALAVVRFNGAVTIETVFASSFDIYSSPQDRLAAIFRFVYGAHETMLEESGDIYGCPIVGLALELGQDMPEIRKEAQHIFDQVENYLTIIARDAVDNNGLNQSPEMLGRTLTQLLHGAFASARLAGAPSRILDAGNASLALLGFADTQIIQQERV</sequence>
<feature type="DNA-binding region" description="H-T-H motif" evidence="4">
    <location>
        <begin position="34"/>
        <end position="53"/>
    </location>
</feature>
<dbReference type="AlphaFoldDB" id="A0A9X1JNY6"/>
<dbReference type="Pfam" id="PF00440">
    <property type="entry name" value="TetR_N"/>
    <property type="match status" value="1"/>
</dbReference>
<dbReference type="EMBL" id="JAGSPC010000001">
    <property type="protein sequence ID" value="MBV7258877.1"/>
    <property type="molecule type" value="Genomic_DNA"/>
</dbReference>
<dbReference type="InterPro" id="IPR023772">
    <property type="entry name" value="DNA-bd_HTH_TetR-type_CS"/>
</dbReference>
<name>A0A9X1JNY6_9SPHN</name>
<dbReference type="Pfam" id="PF16925">
    <property type="entry name" value="TetR_C_13"/>
    <property type="match status" value="1"/>
</dbReference>
<dbReference type="InterPro" id="IPR001647">
    <property type="entry name" value="HTH_TetR"/>
</dbReference>
<evidence type="ECO:0000259" key="5">
    <source>
        <dbReference type="PROSITE" id="PS50977"/>
    </source>
</evidence>
<evidence type="ECO:0000313" key="6">
    <source>
        <dbReference type="EMBL" id="MBV7258877.1"/>
    </source>
</evidence>
<comment type="caution">
    <text evidence="6">The sequence shown here is derived from an EMBL/GenBank/DDBJ whole genome shotgun (WGS) entry which is preliminary data.</text>
</comment>
<evidence type="ECO:0000313" key="7">
    <source>
        <dbReference type="Proteomes" id="UP001138681"/>
    </source>
</evidence>
<keyword evidence="7" id="KW-1185">Reference proteome</keyword>